<dbReference type="AlphaFoldDB" id="A0A2P2QN40"/>
<evidence type="ECO:0000313" key="1">
    <source>
        <dbReference type="EMBL" id="MBX68334.1"/>
    </source>
</evidence>
<protein>
    <submittedName>
        <fullName evidence="1">Uncharacterized protein</fullName>
    </submittedName>
</protein>
<sequence length="30" mass="3502">MQLCLIIIFFRLCFSCSIPGMCLVAQYQFI</sequence>
<name>A0A2P2QN40_RHIMU</name>
<dbReference type="EMBL" id="GGEC01087850">
    <property type="protein sequence ID" value="MBX68334.1"/>
    <property type="molecule type" value="Transcribed_RNA"/>
</dbReference>
<accession>A0A2P2QN40</accession>
<reference evidence="1" key="1">
    <citation type="submission" date="2018-02" db="EMBL/GenBank/DDBJ databases">
        <title>Rhizophora mucronata_Transcriptome.</title>
        <authorList>
            <person name="Meera S.P."/>
            <person name="Sreeshan A."/>
            <person name="Augustine A."/>
        </authorList>
    </citation>
    <scope>NUCLEOTIDE SEQUENCE</scope>
    <source>
        <tissue evidence="1">Leaf</tissue>
    </source>
</reference>
<proteinExistence type="predicted"/>
<organism evidence="1">
    <name type="scientific">Rhizophora mucronata</name>
    <name type="common">Asiatic mangrove</name>
    <dbReference type="NCBI Taxonomy" id="61149"/>
    <lineage>
        <taxon>Eukaryota</taxon>
        <taxon>Viridiplantae</taxon>
        <taxon>Streptophyta</taxon>
        <taxon>Embryophyta</taxon>
        <taxon>Tracheophyta</taxon>
        <taxon>Spermatophyta</taxon>
        <taxon>Magnoliopsida</taxon>
        <taxon>eudicotyledons</taxon>
        <taxon>Gunneridae</taxon>
        <taxon>Pentapetalae</taxon>
        <taxon>rosids</taxon>
        <taxon>fabids</taxon>
        <taxon>Malpighiales</taxon>
        <taxon>Rhizophoraceae</taxon>
        <taxon>Rhizophora</taxon>
    </lineage>
</organism>